<evidence type="ECO:0000313" key="2">
    <source>
        <dbReference type="Proteomes" id="UP001062846"/>
    </source>
</evidence>
<reference evidence="1" key="1">
    <citation type="submission" date="2022-02" db="EMBL/GenBank/DDBJ databases">
        <title>Plant Genome Project.</title>
        <authorList>
            <person name="Zhang R.-G."/>
        </authorList>
    </citation>
    <scope>NUCLEOTIDE SEQUENCE</scope>
    <source>
        <strain evidence="1">AT1</strain>
    </source>
</reference>
<accession>A0ACC0MBW5</accession>
<proteinExistence type="predicted"/>
<organism evidence="1 2">
    <name type="scientific">Rhododendron molle</name>
    <name type="common">Chinese azalea</name>
    <name type="synonym">Azalea mollis</name>
    <dbReference type="NCBI Taxonomy" id="49168"/>
    <lineage>
        <taxon>Eukaryota</taxon>
        <taxon>Viridiplantae</taxon>
        <taxon>Streptophyta</taxon>
        <taxon>Embryophyta</taxon>
        <taxon>Tracheophyta</taxon>
        <taxon>Spermatophyta</taxon>
        <taxon>Magnoliopsida</taxon>
        <taxon>eudicotyledons</taxon>
        <taxon>Gunneridae</taxon>
        <taxon>Pentapetalae</taxon>
        <taxon>asterids</taxon>
        <taxon>Ericales</taxon>
        <taxon>Ericaceae</taxon>
        <taxon>Ericoideae</taxon>
        <taxon>Rhodoreae</taxon>
        <taxon>Rhododendron</taxon>
    </lineage>
</organism>
<sequence>MHGKWVIILGATCILGGNRRWCTTQSPDLGCLNINVIELLLLLDLLLDLAVTVVAANLSEALSSRG</sequence>
<name>A0ACC0MBW5_RHOML</name>
<dbReference type="Proteomes" id="UP001062846">
    <property type="component" value="Chromosome 9"/>
</dbReference>
<keyword evidence="2" id="KW-1185">Reference proteome</keyword>
<gene>
    <name evidence="1" type="ORF">RHMOL_Rhmol09G0094600</name>
</gene>
<evidence type="ECO:0000313" key="1">
    <source>
        <dbReference type="EMBL" id="KAI8538335.1"/>
    </source>
</evidence>
<dbReference type="EMBL" id="CM046396">
    <property type="protein sequence ID" value="KAI8538335.1"/>
    <property type="molecule type" value="Genomic_DNA"/>
</dbReference>
<protein>
    <submittedName>
        <fullName evidence="1">Uncharacterized protein</fullName>
    </submittedName>
</protein>
<comment type="caution">
    <text evidence="1">The sequence shown here is derived from an EMBL/GenBank/DDBJ whole genome shotgun (WGS) entry which is preliminary data.</text>
</comment>